<evidence type="ECO:0000313" key="1">
    <source>
        <dbReference type="EMBL" id="GAX80731.1"/>
    </source>
</evidence>
<accession>A0A250XCD3</accession>
<dbReference type="OrthoDB" id="545016at2759"/>
<gene>
    <name evidence="1" type="ORF">CEUSTIGMA_g8166.t1</name>
</gene>
<evidence type="ECO:0000313" key="2">
    <source>
        <dbReference type="Proteomes" id="UP000232323"/>
    </source>
</evidence>
<dbReference type="EMBL" id="BEGY01000056">
    <property type="protein sequence ID" value="GAX80731.1"/>
    <property type="molecule type" value="Genomic_DNA"/>
</dbReference>
<reference evidence="1 2" key="1">
    <citation type="submission" date="2017-08" db="EMBL/GenBank/DDBJ databases">
        <title>Acidophilic green algal genome provides insights into adaptation to an acidic environment.</title>
        <authorList>
            <person name="Hirooka S."/>
            <person name="Hirose Y."/>
            <person name="Kanesaki Y."/>
            <person name="Higuchi S."/>
            <person name="Fujiwara T."/>
            <person name="Onuma R."/>
            <person name="Era A."/>
            <person name="Ohbayashi R."/>
            <person name="Uzuka A."/>
            <person name="Nozaki H."/>
            <person name="Yoshikawa H."/>
            <person name="Miyagishima S.Y."/>
        </authorList>
    </citation>
    <scope>NUCLEOTIDE SEQUENCE [LARGE SCALE GENOMIC DNA]</scope>
    <source>
        <strain evidence="1 2">NIES-2499</strain>
    </source>
</reference>
<dbReference type="AlphaFoldDB" id="A0A250XCD3"/>
<organism evidence="1 2">
    <name type="scientific">Chlamydomonas eustigma</name>
    <dbReference type="NCBI Taxonomy" id="1157962"/>
    <lineage>
        <taxon>Eukaryota</taxon>
        <taxon>Viridiplantae</taxon>
        <taxon>Chlorophyta</taxon>
        <taxon>core chlorophytes</taxon>
        <taxon>Chlorophyceae</taxon>
        <taxon>CS clade</taxon>
        <taxon>Chlamydomonadales</taxon>
        <taxon>Chlamydomonadaceae</taxon>
        <taxon>Chlamydomonas</taxon>
    </lineage>
</organism>
<comment type="caution">
    <text evidence="1">The sequence shown here is derived from an EMBL/GenBank/DDBJ whole genome shotgun (WGS) entry which is preliminary data.</text>
</comment>
<keyword evidence="2" id="KW-1185">Reference proteome</keyword>
<name>A0A250XCD3_9CHLO</name>
<dbReference type="Proteomes" id="UP000232323">
    <property type="component" value="Unassembled WGS sequence"/>
</dbReference>
<protein>
    <submittedName>
        <fullName evidence="1">Uncharacterized protein</fullName>
    </submittedName>
</protein>
<sequence length="183" mass="20595">MRASIFTISDSLHVLNFGSRRTVHCDAKRGIAKQKLNTKHVHDQIVLSDDYLDFDREPLSRLIGPVKVQLIPGKGRGVLATRDVVCGEPLLLSQPVIFMKDELGFPPRLETAIKAMRSEDLSAGKKYVGRSWMNEAEQQLINLTLTLSKMMLSIILIVTNMKLWQLLHPLNLVTRATLVNLVL</sequence>
<proteinExistence type="predicted"/>